<keyword evidence="1" id="KW-1133">Transmembrane helix</keyword>
<evidence type="ECO:0000259" key="2">
    <source>
        <dbReference type="Pfam" id="PF19803"/>
    </source>
</evidence>
<protein>
    <recommendedName>
        <fullName evidence="2">DUF6286 domain-containing protein</fullName>
    </recommendedName>
</protein>
<dbReference type="AlphaFoldDB" id="A0A345HIX0"/>
<dbReference type="PROSITE" id="PS51257">
    <property type="entry name" value="PROKAR_LIPOPROTEIN"/>
    <property type="match status" value="1"/>
</dbReference>
<dbReference type="RefSeq" id="WP_114658023.1">
    <property type="nucleotide sequence ID" value="NZ_CP031194.1"/>
</dbReference>
<dbReference type="KEGG" id="spad:DVK44_01970"/>
<evidence type="ECO:0000313" key="3">
    <source>
        <dbReference type="EMBL" id="AXG76644.1"/>
    </source>
</evidence>
<dbReference type="Proteomes" id="UP000253868">
    <property type="component" value="Chromosome"/>
</dbReference>
<dbReference type="OrthoDB" id="4282971at2"/>
<gene>
    <name evidence="3" type="ORF">DVK44_01970</name>
</gene>
<reference evidence="4" key="1">
    <citation type="submission" date="2018-07" db="EMBL/GenBank/DDBJ databases">
        <authorList>
            <person name="Zhao J."/>
        </authorList>
    </citation>
    <scope>NUCLEOTIDE SEQUENCE [LARGE SCALE GENOMIC DNA]</scope>
    <source>
        <strain evidence="4">GSSD-12</strain>
    </source>
</reference>
<feature type="domain" description="DUF6286" evidence="2">
    <location>
        <begin position="68"/>
        <end position="172"/>
    </location>
</feature>
<sequence>MKRRPRRALPAALTALALLAGCTVVAVVAVQMIAGRPEWISYHSVADALHATRWTDPAPAVAGAVTALAGLLMVGAAVLPGRPTVLPLAGAPGTQDAGAARRGLRGTLRTAAAGVDGVSRVRVTLRRRRIAARVRTDRTNTEGLADAVRTALEQRLDRIDPADRPTVKVTLRTTRSTS</sequence>
<dbReference type="InterPro" id="IPR046253">
    <property type="entry name" value="DUF6286"/>
</dbReference>
<dbReference type="Pfam" id="PF19803">
    <property type="entry name" value="DUF6286"/>
    <property type="match status" value="1"/>
</dbReference>
<evidence type="ECO:0000313" key="4">
    <source>
        <dbReference type="Proteomes" id="UP000253868"/>
    </source>
</evidence>
<keyword evidence="1" id="KW-0812">Transmembrane</keyword>
<accession>A0A345HIX0</accession>
<dbReference type="EMBL" id="CP031194">
    <property type="protein sequence ID" value="AXG76644.1"/>
    <property type="molecule type" value="Genomic_DNA"/>
</dbReference>
<proteinExistence type="predicted"/>
<keyword evidence="4" id="KW-1185">Reference proteome</keyword>
<feature type="transmembrane region" description="Helical" evidence="1">
    <location>
        <begin position="60"/>
        <end position="79"/>
    </location>
</feature>
<evidence type="ECO:0000256" key="1">
    <source>
        <dbReference type="SAM" id="Phobius"/>
    </source>
</evidence>
<keyword evidence="1" id="KW-0472">Membrane</keyword>
<organism evidence="3 4">
    <name type="scientific">Streptomyces paludis</name>
    <dbReference type="NCBI Taxonomy" id="2282738"/>
    <lineage>
        <taxon>Bacteria</taxon>
        <taxon>Bacillati</taxon>
        <taxon>Actinomycetota</taxon>
        <taxon>Actinomycetes</taxon>
        <taxon>Kitasatosporales</taxon>
        <taxon>Streptomycetaceae</taxon>
        <taxon>Streptomyces</taxon>
    </lineage>
</organism>
<name>A0A345HIX0_9ACTN</name>